<evidence type="ECO:0000313" key="3">
    <source>
        <dbReference type="Proteomes" id="UP000436088"/>
    </source>
</evidence>
<proteinExistence type="predicted"/>
<dbReference type="Proteomes" id="UP000436088">
    <property type="component" value="Unassembled WGS sequence"/>
</dbReference>
<comment type="caution">
    <text evidence="2">The sequence shown here is derived from an EMBL/GenBank/DDBJ whole genome shotgun (WGS) entry which is preliminary data.</text>
</comment>
<organism evidence="2 3">
    <name type="scientific">Hibiscus syriacus</name>
    <name type="common">Rose of Sharon</name>
    <dbReference type="NCBI Taxonomy" id="106335"/>
    <lineage>
        <taxon>Eukaryota</taxon>
        <taxon>Viridiplantae</taxon>
        <taxon>Streptophyta</taxon>
        <taxon>Embryophyta</taxon>
        <taxon>Tracheophyta</taxon>
        <taxon>Spermatophyta</taxon>
        <taxon>Magnoliopsida</taxon>
        <taxon>eudicotyledons</taxon>
        <taxon>Gunneridae</taxon>
        <taxon>Pentapetalae</taxon>
        <taxon>rosids</taxon>
        <taxon>malvids</taxon>
        <taxon>Malvales</taxon>
        <taxon>Malvaceae</taxon>
        <taxon>Malvoideae</taxon>
        <taxon>Hibiscus</taxon>
    </lineage>
</organism>
<evidence type="ECO:0000256" key="1">
    <source>
        <dbReference type="SAM" id="Phobius"/>
    </source>
</evidence>
<keyword evidence="1" id="KW-0812">Transmembrane</keyword>
<accession>A0A6A3CM39</accession>
<dbReference type="AlphaFoldDB" id="A0A6A3CM39"/>
<feature type="transmembrane region" description="Helical" evidence="1">
    <location>
        <begin position="48"/>
        <end position="71"/>
    </location>
</feature>
<feature type="transmembrane region" description="Helical" evidence="1">
    <location>
        <begin position="20"/>
        <end position="41"/>
    </location>
</feature>
<keyword evidence="1" id="KW-1133">Transmembrane helix</keyword>
<protein>
    <submittedName>
        <fullName evidence="2">Uncharacterized protein</fullName>
    </submittedName>
</protein>
<dbReference type="EMBL" id="VEPZ02000279">
    <property type="protein sequence ID" value="KAE8728099.1"/>
    <property type="molecule type" value="Genomic_DNA"/>
</dbReference>
<keyword evidence="1" id="KW-0472">Membrane</keyword>
<sequence>MGFSIDNSVTQSHTRTHKIFLISNYFLLGTASSCIFLTLSLRLFPSLFGFFLILLHAITIVGAISGCFVAVSCSNRCCAAPMVLTSIFQLPRLRFGSHLDPNFRFLGVLEILREGGRWGFDIEIGRRALRGMARFGTWFCVESVGGFAAPATIISVQGANRVLLVVKGRIFIRDLHFSKLSGLILGSEESDPPMILGVRLRLSLAMSPTRLDNCSMQREDAAQLHLFILHAALDIVQDLALTTSAIQVIFLMT</sequence>
<dbReference type="PANTHER" id="PTHR34124:SF14">
    <property type="entry name" value="TRANSMEMBRANE PROTEIN"/>
    <property type="match status" value="1"/>
</dbReference>
<gene>
    <name evidence="2" type="ORF">F3Y22_tig00004779pilonHSYRG00096</name>
</gene>
<dbReference type="PANTHER" id="PTHR34124">
    <property type="entry name" value="F16B3.27 PROTEIN-RELATED"/>
    <property type="match status" value="1"/>
</dbReference>
<keyword evidence="3" id="KW-1185">Reference proteome</keyword>
<reference evidence="2" key="1">
    <citation type="submission" date="2019-09" db="EMBL/GenBank/DDBJ databases">
        <title>Draft genome information of white flower Hibiscus syriacus.</title>
        <authorList>
            <person name="Kim Y.-M."/>
        </authorList>
    </citation>
    <scope>NUCLEOTIDE SEQUENCE [LARGE SCALE GENOMIC DNA]</scope>
    <source>
        <strain evidence="2">YM2019G1</strain>
    </source>
</reference>
<evidence type="ECO:0000313" key="2">
    <source>
        <dbReference type="EMBL" id="KAE8728099.1"/>
    </source>
</evidence>
<name>A0A6A3CM39_HIBSY</name>